<sequence length="60" mass="6427">MQHAAPEVDRRRRRLQHAHVGNGSARRDGSSDEFTGLGCSPAAHSDAGMTSGRKSAVRAR</sequence>
<dbReference type="AlphaFoldDB" id="A0A6J4HBN5"/>
<proteinExistence type="predicted"/>
<evidence type="ECO:0000313" key="2">
    <source>
        <dbReference type="EMBL" id="CAA9218936.1"/>
    </source>
</evidence>
<evidence type="ECO:0000256" key="1">
    <source>
        <dbReference type="SAM" id="MobiDB-lite"/>
    </source>
</evidence>
<protein>
    <submittedName>
        <fullName evidence="2">Uncharacterized protein</fullName>
    </submittedName>
</protein>
<feature type="region of interest" description="Disordered" evidence="1">
    <location>
        <begin position="1"/>
        <end position="60"/>
    </location>
</feature>
<organism evidence="2">
    <name type="scientific">uncultured Acidimicrobiales bacterium</name>
    <dbReference type="NCBI Taxonomy" id="310071"/>
    <lineage>
        <taxon>Bacteria</taxon>
        <taxon>Bacillati</taxon>
        <taxon>Actinomycetota</taxon>
        <taxon>Acidimicrobiia</taxon>
        <taxon>Acidimicrobiales</taxon>
        <taxon>environmental samples</taxon>
    </lineage>
</organism>
<feature type="compositionally biased region" description="Basic and acidic residues" evidence="1">
    <location>
        <begin position="1"/>
        <end position="10"/>
    </location>
</feature>
<dbReference type="EMBL" id="CADCTF010000021">
    <property type="protein sequence ID" value="CAA9218936.1"/>
    <property type="molecule type" value="Genomic_DNA"/>
</dbReference>
<reference evidence="2" key="1">
    <citation type="submission" date="2020-02" db="EMBL/GenBank/DDBJ databases">
        <authorList>
            <person name="Meier V. D."/>
        </authorList>
    </citation>
    <scope>NUCLEOTIDE SEQUENCE</scope>
    <source>
        <strain evidence="2">AVDCRST_MAG50</strain>
    </source>
</reference>
<accession>A0A6J4HBN5</accession>
<gene>
    <name evidence="2" type="ORF">AVDCRST_MAG50-538</name>
</gene>
<name>A0A6J4HBN5_9ACTN</name>